<dbReference type="Proteomes" id="UP000677054">
    <property type="component" value="Unassembled WGS sequence"/>
</dbReference>
<proteinExistence type="inferred from homology"/>
<comment type="similarity">
    <text evidence="1">Belongs to the class I-like SAM-binding methyltransferase superfamily. RNA methyltransferase RlmE family.</text>
</comment>
<dbReference type="InterPro" id="IPR015507">
    <property type="entry name" value="rRNA-MeTfrase_E"/>
</dbReference>
<dbReference type="EMBL" id="CAJPEV010000854">
    <property type="protein sequence ID" value="CAG0889105.1"/>
    <property type="molecule type" value="Genomic_DNA"/>
</dbReference>
<dbReference type="Pfam" id="PF01728">
    <property type="entry name" value="FtsJ"/>
    <property type="match status" value="1"/>
</dbReference>
<evidence type="ECO:0000256" key="1">
    <source>
        <dbReference type="ARBA" id="ARBA00009258"/>
    </source>
</evidence>
<feature type="domain" description="Ribosomal RNA methyltransferase FtsJ" evidence="8">
    <location>
        <begin position="54"/>
        <end position="237"/>
    </location>
</feature>
<feature type="active site" description="Proton acceptor" evidence="7">
    <location>
        <position position="195"/>
    </location>
</feature>
<dbReference type="AlphaFoldDB" id="A0A7R9A267"/>
<dbReference type="SUPFAM" id="SSF53335">
    <property type="entry name" value="S-adenosyl-L-methionine-dependent methyltransferases"/>
    <property type="match status" value="1"/>
</dbReference>
<dbReference type="PANTHER" id="PTHR10920">
    <property type="entry name" value="RIBOSOMAL RNA METHYLTRANSFERASE"/>
    <property type="match status" value="1"/>
</dbReference>
<dbReference type="InterPro" id="IPR050082">
    <property type="entry name" value="RNA_methyltr_RlmE"/>
</dbReference>
<keyword evidence="3" id="KW-0489">Methyltransferase</keyword>
<evidence type="ECO:0000256" key="7">
    <source>
        <dbReference type="PIRSR" id="PIRSR005461-1"/>
    </source>
</evidence>
<dbReference type="OrthoDB" id="20105at2759"/>
<evidence type="ECO:0000256" key="5">
    <source>
        <dbReference type="ARBA" id="ARBA00022691"/>
    </source>
</evidence>
<dbReference type="HAMAP" id="MF_01547">
    <property type="entry name" value="RNA_methyltr_E"/>
    <property type="match status" value="1"/>
</dbReference>
<keyword evidence="10" id="KW-1185">Reference proteome</keyword>
<sequence>MHRLTAAGVFRSLFRVVKTNHSHSFCRMKVTTSAEWVKRQLRDPYVQMRRAAQYRARSAYKLIEIDDKYKLFKKGQCVVDCGAAPGAWTQVAVQRTQVDTSQGEGEVCVVAVDLLPIQPVKGAITIAPADFTHPSTITRIQDALSNRAVSVVLSDMSPTLSGIKELDHENGMMLAIAARDFALTHSALGAHFLCKIFQGGTENKFLESLKEFYEHVRYVKPNSSRSESREIYVLARRMKKRI</sequence>
<evidence type="ECO:0000313" key="9">
    <source>
        <dbReference type="EMBL" id="CAD7245444.1"/>
    </source>
</evidence>
<evidence type="ECO:0000256" key="3">
    <source>
        <dbReference type="ARBA" id="ARBA00022603"/>
    </source>
</evidence>
<organism evidence="9">
    <name type="scientific">Darwinula stevensoni</name>
    <dbReference type="NCBI Taxonomy" id="69355"/>
    <lineage>
        <taxon>Eukaryota</taxon>
        <taxon>Metazoa</taxon>
        <taxon>Ecdysozoa</taxon>
        <taxon>Arthropoda</taxon>
        <taxon>Crustacea</taxon>
        <taxon>Oligostraca</taxon>
        <taxon>Ostracoda</taxon>
        <taxon>Podocopa</taxon>
        <taxon>Podocopida</taxon>
        <taxon>Darwinulocopina</taxon>
        <taxon>Darwinuloidea</taxon>
        <taxon>Darwinulidae</taxon>
        <taxon>Darwinula</taxon>
    </lineage>
</organism>
<keyword evidence="2" id="KW-0698">rRNA processing</keyword>
<dbReference type="PIRSF" id="PIRSF005461">
    <property type="entry name" value="23S_rRNA_mtase"/>
    <property type="match status" value="1"/>
</dbReference>
<dbReference type="EMBL" id="LR900371">
    <property type="protein sequence ID" value="CAD7245444.1"/>
    <property type="molecule type" value="Genomic_DNA"/>
</dbReference>
<evidence type="ECO:0000256" key="2">
    <source>
        <dbReference type="ARBA" id="ARBA00022552"/>
    </source>
</evidence>
<accession>A0A7R9A267</accession>
<dbReference type="InterPro" id="IPR002877">
    <property type="entry name" value="RNA_MeTrfase_FtsJ_dom"/>
</dbReference>
<dbReference type="GO" id="GO:0008650">
    <property type="term" value="F:rRNA (uridine-2'-O-)-methyltransferase activity"/>
    <property type="evidence" value="ECO:0007669"/>
    <property type="project" value="TreeGrafter"/>
</dbReference>
<gene>
    <name evidence="9" type="ORF">DSTB1V02_LOCUS5317</name>
</gene>
<evidence type="ECO:0000256" key="4">
    <source>
        <dbReference type="ARBA" id="ARBA00022679"/>
    </source>
</evidence>
<dbReference type="PANTHER" id="PTHR10920:SF18">
    <property type="entry name" value="RRNA METHYLTRANSFERASE 2, MITOCHONDRIAL"/>
    <property type="match status" value="1"/>
</dbReference>
<evidence type="ECO:0000313" key="10">
    <source>
        <dbReference type="Proteomes" id="UP000677054"/>
    </source>
</evidence>
<keyword evidence="5 7" id="KW-0949">S-adenosyl-L-methionine</keyword>
<dbReference type="Gene3D" id="3.40.50.150">
    <property type="entry name" value="Vaccinia Virus protein VP39"/>
    <property type="match status" value="1"/>
</dbReference>
<dbReference type="GO" id="GO:0005739">
    <property type="term" value="C:mitochondrion"/>
    <property type="evidence" value="ECO:0007669"/>
    <property type="project" value="TreeGrafter"/>
</dbReference>
<keyword evidence="4" id="KW-0808">Transferase</keyword>
<dbReference type="InterPro" id="IPR029063">
    <property type="entry name" value="SAM-dependent_MTases_sf"/>
</dbReference>
<protein>
    <recommendedName>
        <fullName evidence="6">rRNA methyltransferase 2, mitochondrial</fullName>
    </recommendedName>
</protein>
<evidence type="ECO:0000259" key="8">
    <source>
        <dbReference type="Pfam" id="PF01728"/>
    </source>
</evidence>
<name>A0A7R9A267_9CRUS</name>
<evidence type="ECO:0000256" key="6">
    <source>
        <dbReference type="ARBA" id="ARBA00041184"/>
    </source>
</evidence>
<reference evidence="9" key="1">
    <citation type="submission" date="2020-11" db="EMBL/GenBank/DDBJ databases">
        <authorList>
            <person name="Tran Van P."/>
        </authorList>
    </citation>
    <scope>NUCLEOTIDE SEQUENCE</scope>
</reference>